<organism evidence="1">
    <name type="scientific">marine sediment metagenome</name>
    <dbReference type="NCBI Taxonomy" id="412755"/>
    <lineage>
        <taxon>unclassified sequences</taxon>
        <taxon>metagenomes</taxon>
        <taxon>ecological metagenomes</taxon>
    </lineage>
</organism>
<proteinExistence type="predicted"/>
<comment type="caution">
    <text evidence="1">The sequence shown here is derived from an EMBL/GenBank/DDBJ whole genome shotgun (WGS) entry which is preliminary data.</text>
</comment>
<protein>
    <submittedName>
        <fullName evidence="1">Uncharacterized protein</fullName>
    </submittedName>
</protein>
<dbReference type="EMBL" id="LAZR01044506">
    <property type="protein sequence ID" value="KKL04484.1"/>
    <property type="molecule type" value="Genomic_DNA"/>
</dbReference>
<sequence length="64" mass="6876">MYTLVATILLIVGGLPVSVAPLNVPNLATKIDCINARIELSSRFSDDGVTVSTMCIKTVPHLRH</sequence>
<name>A0A0F9A4J3_9ZZZZ</name>
<dbReference type="AlphaFoldDB" id="A0A0F9A4J3"/>
<gene>
    <name evidence="1" type="ORF">LCGC14_2615610</name>
</gene>
<reference evidence="1" key="1">
    <citation type="journal article" date="2015" name="Nature">
        <title>Complex archaea that bridge the gap between prokaryotes and eukaryotes.</title>
        <authorList>
            <person name="Spang A."/>
            <person name="Saw J.H."/>
            <person name="Jorgensen S.L."/>
            <person name="Zaremba-Niedzwiedzka K."/>
            <person name="Martijn J."/>
            <person name="Lind A.E."/>
            <person name="van Eijk R."/>
            <person name="Schleper C."/>
            <person name="Guy L."/>
            <person name="Ettema T.J."/>
        </authorList>
    </citation>
    <scope>NUCLEOTIDE SEQUENCE</scope>
</reference>
<evidence type="ECO:0000313" key="1">
    <source>
        <dbReference type="EMBL" id="KKL04484.1"/>
    </source>
</evidence>
<accession>A0A0F9A4J3</accession>